<dbReference type="Pfam" id="PF00583">
    <property type="entry name" value="Acetyltransf_1"/>
    <property type="match status" value="1"/>
</dbReference>
<evidence type="ECO:0000313" key="3">
    <source>
        <dbReference type="Proteomes" id="UP000253099"/>
    </source>
</evidence>
<sequence>MFFKEFNPNEDDCHKVAKLVYSVDQKTYFKLFGSQDKAIFAIETLLSSGKDDFVPNGSIFTNNNIVLKNDNQDNNEFYIILDEDYDIKNSENTNENGKNIIGLVQMVKGKHSGLFGDILYVFKKLKISDALRFSFIYFLDYFTLAKTNSNDLYVAELAIDENQRGKGLGTCVLKKIIEKAGEKNFKRVVLDADFNNNGAFRLYESLEFKVFNKRKIKLINSEKGMNNMEYIL</sequence>
<feature type="domain" description="N-acetyltransferase" evidence="1">
    <location>
        <begin position="65"/>
        <end position="232"/>
    </location>
</feature>
<reference evidence="2 3" key="1">
    <citation type="submission" date="2018-06" db="EMBL/GenBank/DDBJ databases">
        <title>Genomic insight into two independent archaeal endosymbiosis events.</title>
        <authorList>
            <person name="Lind A.E."/>
            <person name="Lewis W.H."/>
            <person name="Spang A."/>
            <person name="Guy L."/>
            <person name="Embley M.T."/>
            <person name="Ettema T.J.G."/>
        </authorList>
    </citation>
    <scope>NUCLEOTIDE SEQUENCE [LARGE SCALE GENOMIC DNA]</scope>
    <source>
        <strain evidence="2">NOE</strain>
    </source>
</reference>
<dbReference type="Proteomes" id="UP000253099">
    <property type="component" value="Unassembled WGS sequence"/>
</dbReference>
<evidence type="ECO:0000313" key="2">
    <source>
        <dbReference type="EMBL" id="RBQ22866.1"/>
    </source>
</evidence>
<gene>
    <name evidence="2" type="ORF">ALNOE001_14470</name>
</gene>
<dbReference type="AlphaFoldDB" id="A0A366M9J9"/>
<protein>
    <recommendedName>
        <fullName evidence="1">N-acetyltransferase domain-containing protein</fullName>
    </recommendedName>
</protein>
<dbReference type="InterPro" id="IPR000182">
    <property type="entry name" value="GNAT_dom"/>
</dbReference>
<dbReference type="Gene3D" id="3.40.630.30">
    <property type="match status" value="1"/>
</dbReference>
<dbReference type="EMBL" id="NIZT01000038">
    <property type="protein sequence ID" value="RBQ22866.1"/>
    <property type="molecule type" value="Genomic_DNA"/>
</dbReference>
<accession>A0A366M9J9</accession>
<dbReference type="PROSITE" id="PS51186">
    <property type="entry name" value="GNAT"/>
    <property type="match status" value="1"/>
</dbReference>
<dbReference type="InterPro" id="IPR016181">
    <property type="entry name" value="Acyl_CoA_acyltransferase"/>
</dbReference>
<dbReference type="SUPFAM" id="SSF55729">
    <property type="entry name" value="Acyl-CoA N-acyltransferases (Nat)"/>
    <property type="match status" value="1"/>
</dbReference>
<proteinExistence type="predicted"/>
<organism evidence="2 3">
    <name type="scientific">Candidatus Methanobinarius endosymbioticus</name>
    <dbReference type="NCBI Taxonomy" id="2006182"/>
    <lineage>
        <taxon>Archaea</taxon>
        <taxon>Methanobacteriati</taxon>
        <taxon>Methanobacteriota</taxon>
        <taxon>Methanomada group</taxon>
        <taxon>Methanobacteria</taxon>
        <taxon>Methanobacteriales</taxon>
        <taxon>Methanobacteriaceae</taxon>
        <taxon>Candidatus Methanobinarius</taxon>
    </lineage>
</organism>
<evidence type="ECO:0000259" key="1">
    <source>
        <dbReference type="PROSITE" id="PS51186"/>
    </source>
</evidence>
<keyword evidence="3" id="KW-1185">Reference proteome</keyword>
<dbReference type="GO" id="GO:0016747">
    <property type="term" value="F:acyltransferase activity, transferring groups other than amino-acyl groups"/>
    <property type="evidence" value="ECO:0007669"/>
    <property type="project" value="InterPro"/>
</dbReference>
<dbReference type="CDD" id="cd04301">
    <property type="entry name" value="NAT_SF"/>
    <property type="match status" value="1"/>
</dbReference>
<comment type="caution">
    <text evidence="2">The sequence shown here is derived from an EMBL/GenBank/DDBJ whole genome shotgun (WGS) entry which is preliminary data.</text>
</comment>
<name>A0A366M9J9_9EURY</name>